<organism evidence="1 2">
    <name type="scientific">Acaryochloris marina (strain MBIC 11017)</name>
    <dbReference type="NCBI Taxonomy" id="329726"/>
    <lineage>
        <taxon>Bacteria</taxon>
        <taxon>Bacillati</taxon>
        <taxon>Cyanobacteriota</taxon>
        <taxon>Cyanophyceae</taxon>
        <taxon>Acaryochloridales</taxon>
        <taxon>Acaryochloridaceae</taxon>
        <taxon>Acaryochloris</taxon>
    </lineage>
</organism>
<sequence>MGFWLDLFEDFPSAVTGNDIRYFNGIQGVDFLSGYEYYYR</sequence>
<name>A8ZL92_ACAM1</name>
<proteinExistence type="predicted"/>
<dbReference type="HOGENOM" id="CLU_3283155_0_0_3"/>
<keyword evidence="1" id="KW-0614">Plasmid</keyword>
<dbReference type="EMBL" id="CP000839">
    <property type="protein sequence ID" value="ABW31919.1"/>
    <property type="molecule type" value="Genomic_DNA"/>
</dbReference>
<accession>A8ZL92</accession>
<protein>
    <submittedName>
        <fullName evidence="1">Uncharacterized protein</fullName>
    </submittedName>
</protein>
<dbReference type="KEGG" id="amr:AM1_B0199"/>
<evidence type="ECO:0000313" key="2">
    <source>
        <dbReference type="Proteomes" id="UP000000268"/>
    </source>
</evidence>
<reference evidence="1 2" key="1">
    <citation type="journal article" date="2008" name="Proc. Natl. Acad. Sci. U.S.A.">
        <title>Niche adaptation and genome expansion in the chlorophyll d-producing cyanobacterium Acaryochloris marina.</title>
        <authorList>
            <person name="Swingley W.D."/>
            <person name="Chen M."/>
            <person name="Cheung P.C."/>
            <person name="Conrad A.L."/>
            <person name="Dejesa L.C."/>
            <person name="Hao J."/>
            <person name="Honchak B.M."/>
            <person name="Karbach L.E."/>
            <person name="Kurdoglu A."/>
            <person name="Lahiri S."/>
            <person name="Mastrian S.D."/>
            <person name="Miyashita H."/>
            <person name="Page L."/>
            <person name="Ramakrishna P."/>
            <person name="Satoh S."/>
            <person name="Sattley W.M."/>
            <person name="Shimada Y."/>
            <person name="Taylor H.L."/>
            <person name="Tomo T."/>
            <person name="Tsuchiya T."/>
            <person name="Wang Z.T."/>
            <person name="Raymond J."/>
            <person name="Mimuro M."/>
            <person name="Blankenship R.E."/>
            <person name="Touchman J.W."/>
        </authorList>
    </citation>
    <scope>NUCLEOTIDE SEQUENCE [LARGE SCALE GENOMIC DNA]</scope>
    <source>
        <strain evidence="2">MBIC 11017</strain>
        <plasmid evidence="2">Plasmid pREB2</plasmid>
    </source>
</reference>
<dbReference type="AlphaFoldDB" id="A8ZL92"/>
<gene>
    <name evidence="1" type="ordered locus">AM1_B0199</name>
</gene>
<dbReference type="Proteomes" id="UP000000268">
    <property type="component" value="Plasmid pREB2"/>
</dbReference>
<keyword evidence="2" id="KW-1185">Reference proteome</keyword>
<evidence type="ECO:0000313" key="1">
    <source>
        <dbReference type="EMBL" id="ABW31919.1"/>
    </source>
</evidence>
<geneLocation type="plasmid" evidence="1 2">
    <name>pREB2</name>
</geneLocation>